<dbReference type="Gene3D" id="1.10.10.10">
    <property type="entry name" value="Winged helix-like DNA-binding domain superfamily/Winged helix DNA-binding domain"/>
    <property type="match status" value="1"/>
</dbReference>
<keyword evidence="12" id="KW-1185">Reference proteome</keyword>
<comment type="function">
    <text evidence="8">Involved in the cellular defense against the biological effects of O6-methylguanine (O6-MeG) and O4-methylthymine (O4-MeT) in DNA. Repairs the methylated nucleobase in DNA by stoichiometrically transferring the methyl group to a cysteine residue in the enzyme. This is a suicide reaction: the enzyme is irreversibly inactivated.</text>
</comment>
<feature type="domain" description="Methylguanine DNA methyltransferase ribonuclease-like" evidence="10">
    <location>
        <begin position="9"/>
        <end position="80"/>
    </location>
</feature>
<keyword evidence="4 8" id="KW-0808">Transferase</keyword>
<evidence type="ECO:0000259" key="10">
    <source>
        <dbReference type="Pfam" id="PF02870"/>
    </source>
</evidence>
<keyword evidence="2 8" id="KW-0963">Cytoplasm</keyword>
<comment type="catalytic activity">
    <reaction evidence="1 8">
        <text>a 4-O-methyl-thymidine in DNA + L-cysteinyl-[protein] = a thymidine in DNA + S-methyl-L-cysteinyl-[protein]</text>
        <dbReference type="Rhea" id="RHEA:53428"/>
        <dbReference type="Rhea" id="RHEA-COMP:10131"/>
        <dbReference type="Rhea" id="RHEA-COMP:10132"/>
        <dbReference type="Rhea" id="RHEA-COMP:13555"/>
        <dbReference type="Rhea" id="RHEA-COMP:13556"/>
        <dbReference type="ChEBI" id="CHEBI:29950"/>
        <dbReference type="ChEBI" id="CHEBI:82612"/>
        <dbReference type="ChEBI" id="CHEBI:137386"/>
        <dbReference type="ChEBI" id="CHEBI:137387"/>
        <dbReference type="EC" id="2.1.1.63"/>
    </reaction>
</comment>
<keyword evidence="3 8" id="KW-0489">Methyltransferase</keyword>
<accession>A0ABU9XLP7</accession>
<dbReference type="InterPro" id="IPR008332">
    <property type="entry name" value="MethylG_MeTrfase_N"/>
</dbReference>
<dbReference type="InterPro" id="IPR001497">
    <property type="entry name" value="MethylDNA_cys_MeTrfase_AS"/>
</dbReference>
<evidence type="ECO:0000256" key="8">
    <source>
        <dbReference type="HAMAP-Rule" id="MF_00772"/>
    </source>
</evidence>
<keyword evidence="5 8" id="KW-0227">DNA damage</keyword>
<dbReference type="Pfam" id="PF01035">
    <property type="entry name" value="DNA_binding_1"/>
    <property type="match status" value="1"/>
</dbReference>
<protein>
    <recommendedName>
        <fullName evidence="8">Methylated-DNA--protein-cysteine methyltransferase</fullName>
        <ecNumber evidence="8">2.1.1.63</ecNumber>
    </recommendedName>
    <alternativeName>
        <fullName evidence="8">6-O-methylguanine-DNA methyltransferase</fullName>
        <shortName evidence="8">MGMT</shortName>
    </alternativeName>
    <alternativeName>
        <fullName evidence="8">O-6-methylguanine-DNA-alkyltransferase</fullName>
    </alternativeName>
</protein>
<comment type="similarity">
    <text evidence="8">Belongs to the MGMT family.</text>
</comment>
<comment type="miscellaneous">
    <text evidence="8">This enzyme catalyzes only one turnover and therefore is not strictly catalytic. According to one definition, an enzyme is a biocatalyst that acts repeatedly and over many reaction cycles.</text>
</comment>
<dbReference type="GO" id="GO:0032259">
    <property type="term" value="P:methylation"/>
    <property type="evidence" value="ECO:0007669"/>
    <property type="project" value="UniProtKB-KW"/>
</dbReference>
<comment type="caution">
    <text evidence="11">The sequence shown here is derived from an EMBL/GenBank/DDBJ whole genome shotgun (WGS) entry which is preliminary data.</text>
</comment>
<dbReference type="EMBL" id="JBDIML010000003">
    <property type="protein sequence ID" value="MEN2767787.1"/>
    <property type="molecule type" value="Genomic_DNA"/>
</dbReference>
<comment type="subcellular location">
    <subcellularLocation>
        <location evidence="8">Cytoplasm</location>
    </subcellularLocation>
</comment>
<dbReference type="RefSeq" id="WP_345825253.1">
    <property type="nucleotide sequence ID" value="NZ_JBDIML010000003.1"/>
</dbReference>
<evidence type="ECO:0000256" key="7">
    <source>
        <dbReference type="ARBA" id="ARBA00049348"/>
    </source>
</evidence>
<sequence length="171" mass="19531">MSLLYVDEMDSPLGTLLIVSDEDSILRIDFGSYMDNEANITRWSQKYLNHKNFVHNPEKVVHVKKELEEYFQQNRKEFGFQCACYGTAFQKLVWQALIDYIPYGVTRTYKDISVAIGKPNAVRAVGGAVNKNPFSIVVPCHRVVGKNGKLIGYNGGLDKKEYLLRHEEIVL</sequence>
<evidence type="ECO:0000256" key="1">
    <source>
        <dbReference type="ARBA" id="ARBA00001286"/>
    </source>
</evidence>
<feature type="domain" description="Methylated-DNA-[protein]-cysteine S-methyltransferase DNA binding" evidence="9">
    <location>
        <begin position="88"/>
        <end position="168"/>
    </location>
</feature>
<dbReference type="PANTHER" id="PTHR10815:SF13">
    <property type="entry name" value="METHYLATED-DNA--PROTEIN-CYSTEINE METHYLTRANSFERASE"/>
    <property type="match status" value="1"/>
</dbReference>
<dbReference type="Gene3D" id="3.30.160.70">
    <property type="entry name" value="Methylated DNA-protein cysteine methyltransferase domain"/>
    <property type="match status" value="1"/>
</dbReference>
<dbReference type="InterPro" id="IPR014048">
    <property type="entry name" value="MethylDNA_cys_MeTrfase_DNA-bd"/>
</dbReference>
<evidence type="ECO:0000256" key="6">
    <source>
        <dbReference type="ARBA" id="ARBA00023204"/>
    </source>
</evidence>
<comment type="catalytic activity">
    <reaction evidence="7 8">
        <text>a 6-O-methyl-2'-deoxyguanosine in DNA + L-cysteinyl-[protein] = S-methyl-L-cysteinyl-[protein] + a 2'-deoxyguanosine in DNA</text>
        <dbReference type="Rhea" id="RHEA:24000"/>
        <dbReference type="Rhea" id="RHEA-COMP:10131"/>
        <dbReference type="Rhea" id="RHEA-COMP:10132"/>
        <dbReference type="Rhea" id="RHEA-COMP:11367"/>
        <dbReference type="Rhea" id="RHEA-COMP:11368"/>
        <dbReference type="ChEBI" id="CHEBI:29950"/>
        <dbReference type="ChEBI" id="CHEBI:82612"/>
        <dbReference type="ChEBI" id="CHEBI:85445"/>
        <dbReference type="ChEBI" id="CHEBI:85448"/>
        <dbReference type="EC" id="2.1.1.63"/>
    </reaction>
</comment>
<dbReference type="PROSITE" id="PS00374">
    <property type="entry name" value="MGMT"/>
    <property type="match status" value="1"/>
</dbReference>
<dbReference type="HAMAP" id="MF_00772">
    <property type="entry name" value="OGT"/>
    <property type="match status" value="1"/>
</dbReference>
<dbReference type="InterPro" id="IPR023546">
    <property type="entry name" value="MGMT"/>
</dbReference>
<dbReference type="EC" id="2.1.1.63" evidence="8"/>
<dbReference type="InterPro" id="IPR036631">
    <property type="entry name" value="MGMT_N_sf"/>
</dbReference>
<name>A0ABU9XLP7_9BACI</name>
<feature type="active site" description="Nucleophile; methyl group acceptor" evidence="8">
    <location>
        <position position="140"/>
    </location>
</feature>
<dbReference type="Pfam" id="PF02870">
    <property type="entry name" value="Methyltransf_1N"/>
    <property type="match status" value="1"/>
</dbReference>
<dbReference type="NCBIfam" id="TIGR00589">
    <property type="entry name" value="ogt"/>
    <property type="match status" value="1"/>
</dbReference>
<evidence type="ECO:0000256" key="5">
    <source>
        <dbReference type="ARBA" id="ARBA00022763"/>
    </source>
</evidence>
<dbReference type="InterPro" id="IPR036388">
    <property type="entry name" value="WH-like_DNA-bd_sf"/>
</dbReference>
<evidence type="ECO:0000313" key="12">
    <source>
        <dbReference type="Proteomes" id="UP001444625"/>
    </source>
</evidence>
<evidence type="ECO:0000256" key="4">
    <source>
        <dbReference type="ARBA" id="ARBA00022679"/>
    </source>
</evidence>
<evidence type="ECO:0000259" key="9">
    <source>
        <dbReference type="Pfam" id="PF01035"/>
    </source>
</evidence>
<evidence type="ECO:0000313" key="11">
    <source>
        <dbReference type="EMBL" id="MEN2767787.1"/>
    </source>
</evidence>
<organism evidence="11 12">
    <name type="scientific">Ornithinibacillus xuwenensis</name>
    <dbReference type="NCBI Taxonomy" id="3144668"/>
    <lineage>
        <taxon>Bacteria</taxon>
        <taxon>Bacillati</taxon>
        <taxon>Bacillota</taxon>
        <taxon>Bacilli</taxon>
        <taxon>Bacillales</taxon>
        <taxon>Bacillaceae</taxon>
        <taxon>Ornithinibacillus</taxon>
    </lineage>
</organism>
<evidence type="ECO:0000256" key="3">
    <source>
        <dbReference type="ARBA" id="ARBA00022603"/>
    </source>
</evidence>
<gene>
    <name evidence="11" type="ORF">ABC228_11345</name>
</gene>
<evidence type="ECO:0000256" key="2">
    <source>
        <dbReference type="ARBA" id="ARBA00022490"/>
    </source>
</evidence>
<keyword evidence="6 8" id="KW-0234">DNA repair</keyword>
<dbReference type="InterPro" id="IPR036217">
    <property type="entry name" value="MethylDNA_cys_MeTrfase_DNAb"/>
</dbReference>
<dbReference type="SUPFAM" id="SSF53155">
    <property type="entry name" value="Methylated DNA-protein cysteine methyltransferase domain"/>
    <property type="match status" value="1"/>
</dbReference>
<dbReference type="CDD" id="cd06445">
    <property type="entry name" value="ATase"/>
    <property type="match status" value="1"/>
</dbReference>
<dbReference type="Proteomes" id="UP001444625">
    <property type="component" value="Unassembled WGS sequence"/>
</dbReference>
<reference evidence="11 12" key="1">
    <citation type="submission" date="2024-05" db="EMBL/GenBank/DDBJ databases">
        <authorList>
            <person name="Haq I."/>
            <person name="Ullah Z."/>
            <person name="Ahmad R."/>
            <person name="Li M."/>
            <person name="Tong Y."/>
        </authorList>
    </citation>
    <scope>NUCLEOTIDE SEQUENCE [LARGE SCALE GENOMIC DNA]</scope>
    <source>
        <strain evidence="11 12">16A2E</strain>
    </source>
</reference>
<proteinExistence type="inferred from homology"/>
<dbReference type="SUPFAM" id="SSF46767">
    <property type="entry name" value="Methylated DNA-protein cysteine methyltransferase, C-terminal domain"/>
    <property type="match status" value="1"/>
</dbReference>
<dbReference type="GO" id="GO:0003908">
    <property type="term" value="F:methylated-DNA-[protein]-cysteine S-methyltransferase activity"/>
    <property type="evidence" value="ECO:0007669"/>
    <property type="project" value="UniProtKB-EC"/>
</dbReference>
<dbReference type="PANTHER" id="PTHR10815">
    <property type="entry name" value="METHYLATED-DNA--PROTEIN-CYSTEINE METHYLTRANSFERASE"/>
    <property type="match status" value="1"/>
</dbReference>